<dbReference type="Gene3D" id="2.130.10.30">
    <property type="entry name" value="Regulator of chromosome condensation 1/beta-lactamase-inhibitor protein II"/>
    <property type="match status" value="2"/>
</dbReference>
<dbReference type="InterPro" id="IPR000408">
    <property type="entry name" value="Reg_chr_condens"/>
</dbReference>
<protein>
    <submittedName>
        <fullName evidence="3">RCC1/BLIP-II protein</fullName>
    </submittedName>
</protein>
<dbReference type="GO" id="GO:0005743">
    <property type="term" value="C:mitochondrial inner membrane"/>
    <property type="evidence" value="ECO:0007669"/>
    <property type="project" value="TreeGrafter"/>
</dbReference>
<gene>
    <name evidence="3" type="ORF">DL89DRAFT_139429</name>
</gene>
<sequence length="491" mass="52309">MVRAPAAESEPTAESKEAKRMSRLRNRLVPKSTMSAMEQVNWAWTHPGLYATGSNMHGLVDPLHPGSGVGLRTAVPGLDGKLIKDAVFSETHAAAVDSQGSLYQWGTGFTGSMAPHQPLLTRTDAKITALAATTDYIVTLDKDSRVKVLRGTHSSEVTEKALEFEPKLGWRENVTSISAGANHLVVATSYGNVYTCALTTQGNDRSQLGHTAAPQPFTLRRLDSDRKFASVACGAHHTLLLTDDGEVFGCGANDFGQLAMGDFAKGTTTVTKPTPLASLWASGRFDATMARAEKIAAGAHASYVVTRSNDAVQLLACGNGINGQLGNGTLPHMQGRFTKIQALSDHQEFDSITQTRRPIAIRTLSAANDHVVAVRDNQTNVAEDKSGSSVSKTPVFGYDVMAWGGNANGECIPGRKHRFAEPVHLPPLFATKVDGKTESNNAVRLQAAPRQWVSANSFANVQQGSVSGKLLVEQAFVAGHDVTAAFLKPAN</sequence>
<dbReference type="InterPro" id="IPR053245">
    <property type="entry name" value="MitoProcess-Associated"/>
</dbReference>
<feature type="repeat" description="RCC1" evidence="1">
    <location>
        <begin position="191"/>
        <end position="244"/>
    </location>
</feature>
<reference evidence="3 4" key="1">
    <citation type="submission" date="2016-07" db="EMBL/GenBank/DDBJ databases">
        <title>Pervasive Adenine N6-methylation of Active Genes in Fungi.</title>
        <authorList>
            <consortium name="DOE Joint Genome Institute"/>
            <person name="Mondo S.J."/>
            <person name="Dannebaum R.O."/>
            <person name="Kuo R.C."/>
            <person name="Labutti K."/>
            <person name="Haridas S."/>
            <person name="Kuo A."/>
            <person name="Salamov A."/>
            <person name="Ahrendt S.R."/>
            <person name="Lipzen A."/>
            <person name="Sullivan W."/>
            <person name="Andreopoulos W.B."/>
            <person name="Clum A."/>
            <person name="Lindquist E."/>
            <person name="Daum C."/>
            <person name="Ramamoorthy G.K."/>
            <person name="Gryganskyi A."/>
            <person name="Culley D."/>
            <person name="Magnuson J.K."/>
            <person name="James T.Y."/>
            <person name="O'Malley M.A."/>
            <person name="Stajich J.E."/>
            <person name="Spatafora J.W."/>
            <person name="Visel A."/>
            <person name="Grigoriev I.V."/>
        </authorList>
    </citation>
    <scope>NUCLEOTIDE SEQUENCE [LARGE SCALE GENOMIC DNA]</scope>
    <source>
        <strain evidence="3 4">ATCC 12442</strain>
    </source>
</reference>
<dbReference type="EMBL" id="MCFD01000005">
    <property type="protein sequence ID" value="ORX70734.1"/>
    <property type="molecule type" value="Genomic_DNA"/>
</dbReference>
<evidence type="ECO:0000313" key="4">
    <source>
        <dbReference type="Proteomes" id="UP000193922"/>
    </source>
</evidence>
<feature type="compositionally biased region" description="Low complexity" evidence="2">
    <location>
        <begin position="1"/>
        <end position="12"/>
    </location>
</feature>
<keyword evidence="4" id="KW-1185">Reference proteome</keyword>
<dbReference type="PANTHER" id="PTHR47563:SF1">
    <property type="entry name" value="PROTEIN FMP25, MITOCHONDRIAL"/>
    <property type="match status" value="1"/>
</dbReference>
<dbReference type="PROSITE" id="PS00626">
    <property type="entry name" value="RCC1_2"/>
    <property type="match status" value="1"/>
</dbReference>
<dbReference type="PANTHER" id="PTHR47563">
    <property type="entry name" value="PROTEIN FMP25, MITOCHONDRIAL"/>
    <property type="match status" value="1"/>
</dbReference>
<evidence type="ECO:0000256" key="1">
    <source>
        <dbReference type="PROSITE-ProRule" id="PRU00235"/>
    </source>
</evidence>
<feature type="region of interest" description="Disordered" evidence="2">
    <location>
        <begin position="1"/>
        <end position="24"/>
    </location>
</feature>
<dbReference type="GeneID" id="63800061"/>
<evidence type="ECO:0000256" key="2">
    <source>
        <dbReference type="SAM" id="MobiDB-lite"/>
    </source>
</evidence>
<dbReference type="STRING" id="61395.A0A1Y1WC41"/>
<proteinExistence type="predicted"/>
<dbReference type="Pfam" id="PF13540">
    <property type="entry name" value="RCC1_2"/>
    <property type="match status" value="1"/>
</dbReference>
<dbReference type="InterPro" id="IPR009091">
    <property type="entry name" value="RCC1/BLIP-II"/>
</dbReference>
<comment type="caution">
    <text evidence="3">The sequence shown here is derived from an EMBL/GenBank/DDBJ whole genome shotgun (WGS) entry which is preliminary data.</text>
</comment>
<organism evidence="3 4">
    <name type="scientific">Linderina pennispora</name>
    <dbReference type="NCBI Taxonomy" id="61395"/>
    <lineage>
        <taxon>Eukaryota</taxon>
        <taxon>Fungi</taxon>
        <taxon>Fungi incertae sedis</taxon>
        <taxon>Zoopagomycota</taxon>
        <taxon>Kickxellomycotina</taxon>
        <taxon>Kickxellomycetes</taxon>
        <taxon>Kickxellales</taxon>
        <taxon>Kickxellaceae</taxon>
        <taxon>Linderina</taxon>
    </lineage>
</organism>
<dbReference type="Proteomes" id="UP000193922">
    <property type="component" value="Unassembled WGS sequence"/>
</dbReference>
<dbReference type="PRINTS" id="PR00633">
    <property type="entry name" value="RCCNDNSATION"/>
</dbReference>
<feature type="repeat" description="RCC1" evidence="1">
    <location>
        <begin position="245"/>
        <end position="308"/>
    </location>
</feature>
<dbReference type="GO" id="GO:0034551">
    <property type="term" value="P:mitochondrial respiratory chain complex III assembly"/>
    <property type="evidence" value="ECO:0007669"/>
    <property type="project" value="TreeGrafter"/>
</dbReference>
<accession>A0A1Y1WC41</accession>
<dbReference type="PROSITE" id="PS50012">
    <property type="entry name" value="RCC1_3"/>
    <property type="match status" value="2"/>
</dbReference>
<dbReference type="RefSeq" id="XP_040744313.1">
    <property type="nucleotide sequence ID" value="XM_040883413.1"/>
</dbReference>
<dbReference type="AlphaFoldDB" id="A0A1Y1WC41"/>
<name>A0A1Y1WC41_9FUNG</name>
<dbReference type="SUPFAM" id="SSF50985">
    <property type="entry name" value="RCC1/BLIP-II"/>
    <property type="match status" value="1"/>
</dbReference>
<dbReference type="OrthoDB" id="10256179at2759"/>
<evidence type="ECO:0000313" key="3">
    <source>
        <dbReference type="EMBL" id="ORX70734.1"/>
    </source>
</evidence>